<dbReference type="EMBL" id="FNDK01000011">
    <property type="protein sequence ID" value="SDH77099.1"/>
    <property type="molecule type" value="Genomic_DNA"/>
</dbReference>
<protein>
    <submittedName>
        <fullName evidence="2">Biotin-requiring enzyme</fullName>
    </submittedName>
</protein>
<dbReference type="Pfam" id="PF00364">
    <property type="entry name" value="Biotin_lipoyl"/>
    <property type="match status" value="1"/>
</dbReference>
<evidence type="ECO:0000313" key="2">
    <source>
        <dbReference type="EMBL" id="SDH77099.1"/>
    </source>
</evidence>
<reference evidence="2 3" key="1">
    <citation type="submission" date="2016-10" db="EMBL/GenBank/DDBJ databases">
        <authorList>
            <person name="de Groot N.N."/>
        </authorList>
    </citation>
    <scope>NUCLEOTIDE SEQUENCE [LARGE SCALE GENOMIC DNA]</scope>
    <source>
        <strain evidence="2 3">DSM 21632</strain>
    </source>
</reference>
<dbReference type="Proteomes" id="UP000199163">
    <property type="component" value="Unassembled WGS sequence"/>
</dbReference>
<dbReference type="Gene3D" id="2.40.50.100">
    <property type="match status" value="1"/>
</dbReference>
<gene>
    <name evidence="2" type="ORF">SAMN05192534_11138</name>
</gene>
<keyword evidence="3" id="KW-1185">Reference proteome</keyword>
<dbReference type="InterPro" id="IPR011053">
    <property type="entry name" value="Single_hybrid_motif"/>
</dbReference>
<evidence type="ECO:0000313" key="3">
    <source>
        <dbReference type="Proteomes" id="UP000199163"/>
    </source>
</evidence>
<dbReference type="RefSeq" id="WP_175487464.1">
    <property type="nucleotide sequence ID" value="NZ_FNDK01000011.1"/>
</dbReference>
<name>A0A1G8F521_9BACI</name>
<dbReference type="SUPFAM" id="SSF51230">
    <property type="entry name" value="Single hybrid motif"/>
    <property type="match status" value="1"/>
</dbReference>
<proteinExistence type="predicted"/>
<evidence type="ECO:0000259" key="1">
    <source>
        <dbReference type="Pfam" id="PF00364"/>
    </source>
</evidence>
<dbReference type="STRING" id="568899.SAMN05192534_11138"/>
<sequence length="84" mass="9279">MFQKIHEVSSFEQGKIAEVYVKPLEYVYEWEPLFTIQTENGSLAKVHVGASGIIKDIHVTAGETIKADTVLAVIEDDLKLSGSD</sequence>
<organism evidence="2 3">
    <name type="scientific">Alteribacillus persepolensis</name>
    <dbReference type="NCBI Taxonomy" id="568899"/>
    <lineage>
        <taxon>Bacteria</taxon>
        <taxon>Bacillati</taxon>
        <taxon>Bacillota</taxon>
        <taxon>Bacilli</taxon>
        <taxon>Bacillales</taxon>
        <taxon>Bacillaceae</taxon>
        <taxon>Alteribacillus</taxon>
    </lineage>
</organism>
<accession>A0A1G8F521</accession>
<dbReference type="AlphaFoldDB" id="A0A1G8F521"/>
<dbReference type="InterPro" id="IPR000089">
    <property type="entry name" value="Biotin_lipoyl"/>
</dbReference>
<feature type="domain" description="Lipoyl-binding" evidence="1">
    <location>
        <begin position="10"/>
        <end position="74"/>
    </location>
</feature>